<sequence length="428" mass="49840">MTRLSDNLNAEANMKYNLLLKKNMLDDFSIDAGWMPLKSYTNLLTDKDKFKYGTLNYKNGLMTLDLFQGWPLKHGAITFGTKLRRINNIFGCVADSNIYYIFIPNIAKSDTLHFPFAITKQSWNLIQFSITDYLPDEKVTLNNLILDYDMLDRWITPAQKFVVKDDMSLSIVSSDNIFLSKFTFEGRVFNVFLVEDISERSKNENRNVIYTNKAYLLIKGENNISTSDAIYFATEFRKILSVILAWPVNTTQLSKRGIKGDKATQVSEDVYFLETRSPKEMPELSAFYTFQFNTDINFNKIVSNWFNASSELKILIQDYLLTVSYTMSMQNMLINLTQGIEAFYRKEKVIFYRRGKKLKKDECLLNKIKKMLCTFSDEFINKVEKDIGMNIKKWAELIKNTRVFIVHGNKKGEIIENTTDLWHSVQLL</sequence>
<dbReference type="Proteomes" id="UP000195798">
    <property type="component" value="Chromosome"/>
</dbReference>
<dbReference type="Pfam" id="PF18739">
    <property type="entry name" value="HEPN_Apea"/>
    <property type="match status" value="1"/>
</dbReference>
<proteinExistence type="predicted"/>
<name>A0AB33CBN2_LACGS</name>
<dbReference type="AlphaFoldDB" id="A0AB33CBN2"/>
<evidence type="ECO:0000313" key="3">
    <source>
        <dbReference type="Proteomes" id="UP000195798"/>
    </source>
</evidence>
<feature type="domain" description="Apea-like HEPN" evidence="1">
    <location>
        <begin position="334"/>
        <end position="427"/>
    </location>
</feature>
<evidence type="ECO:0000259" key="1">
    <source>
        <dbReference type="Pfam" id="PF18739"/>
    </source>
</evidence>
<dbReference type="InterPro" id="IPR041229">
    <property type="entry name" value="HEPN_Apea"/>
</dbReference>
<dbReference type="EMBL" id="CP021427">
    <property type="protein sequence ID" value="ART98997.1"/>
    <property type="molecule type" value="Genomic_DNA"/>
</dbReference>
<organism evidence="2 3">
    <name type="scientific">Lactobacillus gasseri</name>
    <dbReference type="NCBI Taxonomy" id="1596"/>
    <lineage>
        <taxon>Bacteria</taxon>
        <taxon>Bacillati</taxon>
        <taxon>Bacillota</taxon>
        <taxon>Bacilli</taxon>
        <taxon>Lactobacillales</taxon>
        <taxon>Lactobacillaceae</taxon>
        <taxon>Lactobacillus</taxon>
    </lineage>
</organism>
<protein>
    <recommendedName>
        <fullName evidence="1">Apea-like HEPN domain-containing protein</fullName>
    </recommendedName>
</protein>
<dbReference type="RefSeq" id="WP_065169692.1">
    <property type="nucleotide sequence ID" value="NZ_CP021427.1"/>
</dbReference>
<accession>A0AB33CBN2</accession>
<reference evidence="2 3" key="1">
    <citation type="submission" date="2017-05" db="EMBL/GenBank/DDBJ databases">
        <authorList>
            <person name="Oh N.-S."/>
        </authorList>
    </citation>
    <scope>NUCLEOTIDE SEQUENCE [LARGE SCALE GENOMIC DNA]</scope>
    <source>
        <strain evidence="2 3">4M13</strain>
    </source>
</reference>
<gene>
    <name evidence="2" type="ORF">CCE30_08870</name>
</gene>
<evidence type="ECO:0000313" key="2">
    <source>
        <dbReference type="EMBL" id="ART98997.1"/>
    </source>
</evidence>